<proteinExistence type="predicted"/>
<keyword evidence="4" id="KW-1185">Reference proteome</keyword>
<evidence type="ECO:0000259" key="2">
    <source>
        <dbReference type="PROSITE" id="PS50897"/>
    </source>
</evidence>
<dbReference type="EMBL" id="MCGT01000039">
    <property type="protein sequence ID" value="ORX46067.1"/>
    <property type="molecule type" value="Genomic_DNA"/>
</dbReference>
<comment type="caution">
    <text evidence="3">The sequence shown here is derived from an EMBL/GenBank/DDBJ whole genome shotgun (WGS) entry which is preliminary data.</text>
</comment>
<dbReference type="Pfam" id="PF10607">
    <property type="entry name" value="CTLH"/>
    <property type="match status" value="1"/>
</dbReference>
<feature type="region of interest" description="Disordered" evidence="1">
    <location>
        <begin position="45"/>
        <end position="151"/>
    </location>
</feature>
<gene>
    <name evidence="3" type="ORF">DM01DRAFT_1154819</name>
</gene>
<evidence type="ECO:0000313" key="3">
    <source>
        <dbReference type="EMBL" id="ORX46067.1"/>
    </source>
</evidence>
<reference evidence="3 4" key="1">
    <citation type="submission" date="2016-07" db="EMBL/GenBank/DDBJ databases">
        <title>Pervasive Adenine N6-methylation of Active Genes in Fungi.</title>
        <authorList>
            <consortium name="DOE Joint Genome Institute"/>
            <person name="Mondo S.J."/>
            <person name="Dannebaum R.O."/>
            <person name="Kuo R.C."/>
            <person name="Labutti K."/>
            <person name="Haridas S."/>
            <person name="Kuo A."/>
            <person name="Salamov A."/>
            <person name="Ahrendt S.R."/>
            <person name="Lipzen A."/>
            <person name="Sullivan W."/>
            <person name="Andreopoulos W.B."/>
            <person name="Clum A."/>
            <person name="Lindquist E."/>
            <person name="Daum C."/>
            <person name="Ramamoorthy G.K."/>
            <person name="Gryganskyi A."/>
            <person name="Culley D."/>
            <person name="Magnuson J.K."/>
            <person name="James T.Y."/>
            <person name="O'Malley M.A."/>
            <person name="Stajich J.E."/>
            <person name="Spatafora J.W."/>
            <person name="Visel A."/>
            <person name="Grigoriev I.V."/>
        </authorList>
    </citation>
    <scope>NUCLEOTIDE SEQUENCE [LARGE SCALE GENOMIC DNA]</scope>
    <source>
        <strain evidence="3 4">NRRL 3301</strain>
    </source>
</reference>
<organism evidence="3 4">
    <name type="scientific">Hesseltinella vesiculosa</name>
    <dbReference type="NCBI Taxonomy" id="101127"/>
    <lineage>
        <taxon>Eukaryota</taxon>
        <taxon>Fungi</taxon>
        <taxon>Fungi incertae sedis</taxon>
        <taxon>Mucoromycota</taxon>
        <taxon>Mucoromycotina</taxon>
        <taxon>Mucoromycetes</taxon>
        <taxon>Mucorales</taxon>
        <taxon>Cunninghamellaceae</taxon>
        <taxon>Hesseltinella</taxon>
    </lineage>
</organism>
<dbReference type="OrthoDB" id="25503at2759"/>
<evidence type="ECO:0000256" key="1">
    <source>
        <dbReference type="SAM" id="MobiDB-lite"/>
    </source>
</evidence>
<feature type="compositionally biased region" description="Low complexity" evidence="1">
    <location>
        <begin position="89"/>
        <end position="101"/>
    </location>
</feature>
<dbReference type="STRING" id="101127.A0A1X2G654"/>
<protein>
    <recommendedName>
        <fullName evidence="2">CTLH domain-containing protein</fullName>
    </recommendedName>
</protein>
<evidence type="ECO:0000313" key="4">
    <source>
        <dbReference type="Proteomes" id="UP000242146"/>
    </source>
</evidence>
<dbReference type="Proteomes" id="UP000242146">
    <property type="component" value="Unassembled WGS sequence"/>
</dbReference>
<feature type="compositionally biased region" description="Low complexity" evidence="1">
    <location>
        <begin position="49"/>
        <end position="72"/>
    </location>
</feature>
<sequence length="261" mass="28688">MNGKIDQAISLTNEHYPIVLQDKSDMAFELLCGKFIENVRQFNDHHHSPMSSPWSSQTSSPLPQPTRSTSQPPNSPSPEVSTHRRPSWAAIAAAAAAPSPATLDTATDLPPHEQGEPLSRTTSDQSHHSLDQASQSSMSTDSSDPVSPRDDMYLHDVLASGEQLKDSYAKDKRPYIQEKLKQVFSLFAYKSIQQSSCPSLLSLGTRDELATKLITCILDHLGFTGVTELERIYKQIILVSKQLAYDGDGESSILNQSSFTS</sequence>
<dbReference type="InterPro" id="IPR006595">
    <property type="entry name" value="CTLH_C"/>
</dbReference>
<dbReference type="PROSITE" id="PS50897">
    <property type="entry name" value="CTLH"/>
    <property type="match status" value="1"/>
</dbReference>
<feature type="compositionally biased region" description="Low complexity" evidence="1">
    <location>
        <begin position="134"/>
        <end position="146"/>
    </location>
</feature>
<dbReference type="InterPro" id="IPR024964">
    <property type="entry name" value="CTLH/CRA"/>
</dbReference>
<feature type="domain" description="CTLH" evidence="2">
    <location>
        <begin position="2"/>
        <end position="46"/>
    </location>
</feature>
<dbReference type="AlphaFoldDB" id="A0A1X2G654"/>
<accession>A0A1X2G654</accession>
<name>A0A1X2G654_9FUNG</name>